<evidence type="ECO:0000313" key="2">
    <source>
        <dbReference type="Proteomes" id="UP000791440"/>
    </source>
</evidence>
<sequence length="105" mass="11838">MCPQQIDTQYTVHIIGYKMAVRPEMTSSRPRHYARGLPDAPLCLPPPPTLSSRAIHNGRSVAPVRCMTPRSECKSTYLLTMSHSPDTNIGKLYTRRAYTSQNMKC</sequence>
<name>A0A921YVS0_MANSE</name>
<dbReference type="EMBL" id="JH668333">
    <property type="protein sequence ID" value="KAG6446502.1"/>
    <property type="molecule type" value="Genomic_DNA"/>
</dbReference>
<protein>
    <submittedName>
        <fullName evidence="1">Uncharacterized protein</fullName>
    </submittedName>
</protein>
<proteinExistence type="predicted"/>
<accession>A0A921YVS0</accession>
<comment type="caution">
    <text evidence="1">The sequence shown here is derived from an EMBL/GenBank/DDBJ whole genome shotgun (WGS) entry which is preliminary data.</text>
</comment>
<reference evidence="1" key="1">
    <citation type="journal article" date="2016" name="Insect Biochem. Mol. Biol.">
        <title>Multifaceted biological insights from a draft genome sequence of the tobacco hornworm moth, Manduca sexta.</title>
        <authorList>
            <person name="Kanost M.R."/>
            <person name="Arrese E.L."/>
            <person name="Cao X."/>
            <person name="Chen Y.R."/>
            <person name="Chellapilla S."/>
            <person name="Goldsmith M.R."/>
            <person name="Grosse-Wilde E."/>
            <person name="Heckel D.G."/>
            <person name="Herndon N."/>
            <person name="Jiang H."/>
            <person name="Papanicolaou A."/>
            <person name="Qu J."/>
            <person name="Soulages J.L."/>
            <person name="Vogel H."/>
            <person name="Walters J."/>
            <person name="Waterhouse R.M."/>
            <person name="Ahn S.J."/>
            <person name="Almeida F.C."/>
            <person name="An C."/>
            <person name="Aqrawi P."/>
            <person name="Bretschneider A."/>
            <person name="Bryant W.B."/>
            <person name="Bucks S."/>
            <person name="Chao H."/>
            <person name="Chevignon G."/>
            <person name="Christen J.M."/>
            <person name="Clarke D.F."/>
            <person name="Dittmer N.T."/>
            <person name="Ferguson L.C.F."/>
            <person name="Garavelou S."/>
            <person name="Gordon K.H.J."/>
            <person name="Gunaratna R.T."/>
            <person name="Han Y."/>
            <person name="Hauser F."/>
            <person name="He Y."/>
            <person name="Heidel-Fischer H."/>
            <person name="Hirsh A."/>
            <person name="Hu Y."/>
            <person name="Jiang H."/>
            <person name="Kalra D."/>
            <person name="Klinner C."/>
            <person name="Konig C."/>
            <person name="Kovar C."/>
            <person name="Kroll A.R."/>
            <person name="Kuwar S.S."/>
            <person name="Lee S.L."/>
            <person name="Lehman R."/>
            <person name="Li K."/>
            <person name="Li Z."/>
            <person name="Liang H."/>
            <person name="Lovelace S."/>
            <person name="Lu Z."/>
            <person name="Mansfield J.H."/>
            <person name="McCulloch K.J."/>
            <person name="Mathew T."/>
            <person name="Morton B."/>
            <person name="Muzny D.M."/>
            <person name="Neunemann D."/>
            <person name="Ongeri F."/>
            <person name="Pauchet Y."/>
            <person name="Pu L.L."/>
            <person name="Pyrousis I."/>
            <person name="Rao X.J."/>
            <person name="Redding A."/>
            <person name="Roesel C."/>
            <person name="Sanchez-Gracia A."/>
            <person name="Schaack S."/>
            <person name="Shukla A."/>
            <person name="Tetreau G."/>
            <person name="Wang Y."/>
            <person name="Xiong G.H."/>
            <person name="Traut W."/>
            <person name="Walsh T.K."/>
            <person name="Worley K.C."/>
            <person name="Wu D."/>
            <person name="Wu W."/>
            <person name="Wu Y.Q."/>
            <person name="Zhang X."/>
            <person name="Zou Z."/>
            <person name="Zucker H."/>
            <person name="Briscoe A.D."/>
            <person name="Burmester T."/>
            <person name="Clem R.J."/>
            <person name="Feyereisen R."/>
            <person name="Grimmelikhuijzen C.J.P."/>
            <person name="Hamodrakas S.J."/>
            <person name="Hansson B.S."/>
            <person name="Huguet E."/>
            <person name="Jermiin L.S."/>
            <person name="Lan Q."/>
            <person name="Lehman H.K."/>
            <person name="Lorenzen M."/>
            <person name="Merzendorfer H."/>
            <person name="Michalopoulos I."/>
            <person name="Morton D.B."/>
            <person name="Muthukrishnan S."/>
            <person name="Oakeshott J.G."/>
            <person name="Palmer W."/>
            <person name="Park Y."/>
            <person name="Passarelli A.L."/>
            <person name="Rozas J."/>
            <person name="Schwartz L.M."/>
            <person name="Smith W."/>
            <person name="Southgate A."/>
            <person name="Vilcinskas A."/>
            <person name="Vogt R."/>
            <person name="Wang P."/>
            <person name="Werren J."/>
            <person name="Yu X.Q."/>
            <person name="Zhou J.J."/>
            <person name="Brown S.J."/>
            <person name="Scherer S.E."/>
            <person name="Richards S."/>
            <person name="Blissard G.W."/>
        </authorList>
    </citation>
    <scope>NUCLEOTIDE SEQUENCE</scope>
</reference>
<organism evidence="1 2">
    <name type="scientific">Manduca sexta</name>
    <name type="common">Tobacco hawkmoth</name>
    <name type="synonym">Tobacco hornworm</name>
    <dbReference type="NCBI Taxonomy" id="7130"/>
    <lineage>
        <taxon>Eukaryota</taxon>
        <taxon>Metazoa</taxon>
        <taxon>Ecdysozoa</taxon>
        <taxon>Arthropoda</taxon>
        <taxon>Hexapoda</taxon>
        <taxon>Insecta</taxon>
        <taxon>Pterygota</taxon>
        <taxon>Neoptera</taxon>
        <taxon>Endopterygota</taxon>
        <taxon>Lepidoptera</taxon>
        <taxon>Glossata</taxon>
        <taxon>Ditrysia</taxon>
        <taxon>Bombycoidea</taxon>
        <taxon>Sphingidae</taxon>
        <taxon>Sphinginae</taxon>
        <taxon>Sphingini</taxon>
        <taxon>Manduca</taxon>
    </lineage>
</organism>
<dbReference type="AlphaFoldDB" id="A0A921YVS0"/>
<gene>
    <name evidence="1" type="ORF">O3G_MSEX004500</name>
</gene>
<keyword evidence="2" id="KW-1185">Reference proteome</keyword>
<dbReference type="Proteomes" id="UP000791440">
    <property type="component" value="Unassembled WGS sequence"/>
</dbReference>
<reference evidence="1" key="2">
    <citation type="submission" date="2020-12" db="EMBL/GenBank/DDBJ databases">
        <authorList>
            <person name="Kanost M."/>
        </authorList>
    </citation>
    <scope>NUCLEOTIDE SEQUENCE</scope>
</reference>
<evidence type="ECO:0000313" key="1">
    <source>
        <dbReference type="EMBL" id="KAG6446502.1"/>
    </source>
</evidence>